<feature type="compositionally biased region" description="Pro residues" evidence="1">
    <location>
        <begin position="1"/>
        <end position="10"/>
    </location>
</feature>
<organism evidence="3 4">
    <name type="scientific">Leucobacter chromiiresistens</name>
    <dbReference type="NCBI Taxonomy" id="1079994"/>
    <lineage>
        <taxon>Bacteria</taxon>
        <taxon>Bacillati</taxon>
        <taxon>Actinomycetota</taxon>
        <taxon>Actinomycetes</taxon>
        <taxon>Micrococcales</taxon>
        <taxon>Microbacteriaceae</taxon>
        <taxon>Leucobacter</taxon>
    </lineage>
</organism>
<name>A0A147EN40_9MICO</name>
<dbReference type="OrthoDB" id="5147669at2"/>
<evidence type="ECO:0000256" key="2">
    <source>
        <dbReference type="SAM" id="Phobius"/>
    </source>
</evidence>
<evidence type="ECO:0000256" key="1">
    <source>
        <dbReference type="SAM" id="MobiDB-lite"/>
    </source>
</evidence>
<dbReference type="RefSeq" id="WP_058593941.1">
    <property type="nucleotide sequence ID" value="NZ_LDRK01000039.1"/>
</dbReference>
<dbReference type="Proteomes" id="UP000070810">
    <property type="component" value="Unassembled WGS sequence"/>
</dbReference>
<gene>
    <name evidence="3" type="ORF">NS354_07475</name>
</gene>
<feature type="transmembrane region" description="Helical" evidence="2">
    <location>
        <begin position="207"/>
        <end position="224"/>
    </location>
</feature>
<feature type="transmembrane region" description="Helical" evidence="2">
    <location>
        <begin position="64"/>
        <end position="84"/>
    </location>
</feature>
<evidence type="ECO:0008006" key="5">
    <source>
        <dbReference type="Google" id="ProtNLM"/>
    </source>
</evidence>
<keyword evidence="2" id="KW-0812">Transmembrane</keyword>
<sequence>MAPRTSPDPSPARTSGSGDRPAESPVRYLIAALYAFAVFGWELIVVLLLDPLWRGARPGVGTALHWAVTAAGWATGSIVLLRLVRDPRRGYPRAFAGDLSGRRVARAAGIIAAAVIAVGVRALIFQEWKLVGEYGRLAVEAPDVAPAAFALLLAYYASETVVVVLVLALGQAAGELRFGRPAVPWGGVVLAATWGVAHILLQGPAAGLYAMAAALLYGCIFSLGHRRVRSTALLVGLTFVL</sequence>
<evidence type="ECO:0000313" key="4">
    <source>
        <dbReference type="Proteomes" id="UP000070810"/>
    </source>
</evidence>
<feature type="transmembrane region" description="Helical" evidence="2">
    <location>
        <begin position="28"/>
        <end position="49"/>
    </location>
</feature>
<keyword evidence="2" id="KW-1133">Transmembrane helix</keyword>
<feature type="region of interest" description="Disordered" evidence="1">
    <location>
        <begin position="1"/>
        <end position="22"/>
    </location>
</feature>
<dbReference type="AlphaFoldDB" id="A0A147EN40"/>
<reference evidence="3 4" key="1">
    <citation type="journal article" date="2016" name="Front. Microbiol.">
        <title>Genomic Resource of Rice Seed Associated Bacteria.</title>
        <authorList>
            <person name="Midha S."/>
            <person name="Bansal K."/>
            <person name="Sharma S."/>
            <person name="Kumar N."/>
            <person name="Patil P.P."/>
            <person name="Chaudhry V."/>
            <person name="Patil P.B."/>
        </authorList>
    </citation>
    <scope>NUCLEOTIDE SEQUENCE [LARGE SCALE GENOMIC DNA]</scope>
    <source>
        <strain evidence="3 4">NS354</strain>
    </source>
</reference>
<accession>A0A147EN40</accession>
<protein>
    <recommendedName>
        <fullName evidence="5">CPBP family intramembrane metalloprotease</fullName>
    </recommendedName>
</protein>
<comment type="caution">
    <text evidence="3">The sequence shown here is derived from an EMBL/GenBank/DDBJ whole genome shotgun (WGS) entry which is preliminary data.</text>
</comment>
<feature type="transmembrane region" description="Helical" evidence="2">
    <location>
        <begin position="182"/>
        <end position="201"/>
    </location>
</feature>
<feature type="transmembrane region" description="Helical" evidence="2">
    <location>
        <begin position="104"/>
        <end position="124"/>
    </location>
</feature>
<keyword evidence="2" id="KW-0472">Membrane</keyword>
<dbReference type="EMBL" id="LDRK01000039">
    <property type="protein sequence ID" value="KTR85846.1"/>
    <property type="molecule type" value="Genomic_DNA"/>
</dbReference>
<feature type="transmembrane region" description="Helical" evidence="2">
    <location>
        <begin position="144"/>
        <end position="170"/>
    </location>
</feature>
<dbReference type="PATRIC" id="fig|1079994.3.peg.1620"/>
<keyword evidence="4" id="KW-1185">Reference proteome</keyword>
<evidence type="ECO:0000313" key="3">
    <source>
        <dbReference type="EMBL" id="KTR85846.1"/>
    </source>
</evidence>
<proteinExistence type="predicted"/>